<dbReference type="Proteomes" id="UP000263012">
    <property type="component" value="Chromosome"/>
</dbReference>
<accession>A0A343TIM2</accession>
<name>A0A343TIM2_9EURY</name>
<dbReference type="EMBL" id="CP025066">
    <property type="protein sequence ID" value="AUX08944.1"/>
    <property type="molecule type" value="Genomic_DNA"/>
</dbReference>
<dbReference type="KEGG" id="hdf:AArcSl_1313"/>
<dbReference type="RefSeq" id="WP_119816708.1">
    <property type="nucleotide sequence ID" value="NZ_CP025066.1"/>
</dbReference>
<dbReference type="AlphaFoldDB" id="A0A343TIM2"/>
<reference evidence="2" key="1">
    <citation type="submission" date="2017-11" db="EMBL/GenBank/DDBJ databases">
        <title>Phenotypic and genomic properties of facultatively anaerobic sulfur-reducing natronoarchaea from hypersaline soda lakes.</title>
        <authorList>
            <person name="Sorokin D.Y."/>
            <person name="Kublanov I.V."/>
            <person name="Roman P."/>
            <person name="Sinninghe Damste J.S."/>
            <person name="Golyshin P.N."/>
            <person name="Rojo D."/>
            <person name="Ciordia S."/>
            <person name="Mena M.D.C."/>
            <person name="Ferrer M."/>
            <person name="Messina E."/>
            <person name="Smedile F."/>
            <person name="La Spada G."/>
            <person name="La Cono V."/>
            <person name="Yakimov M.M."/>
        </authorList>
    </citation>
    <scope>NUCLEOTIDE SEQUENCE [LARGE SCALE GENOMIC DNA]</scope>
    <source>
        <strain evidence="2">AArc-Sl</strain>
    </source>
</reference>
<sequence>MISSLPGGHTTPELPSLEPGIQLLRLDSEASRAVHALTVDHVLLSAGDACWIDTGPHARSAPFVELAPSDRILDRIRLARGFTPFQHLGLIGSLPESLSDRTELVVVPDIDGRYRDDDLLTGEGQELLLSAIAALARIVREHEIPVLVTRVADDEFGRPIVQAASRELHCRTTPFGPRFRTDDGGEETLVYPVDGGRSLQTTLAFWKRVLAARTTLYDAPGLNREVTHRGSN</sequence>
<dbReference type="InterPro" id="IPR027417">
    <property type="entry name" value="P-loop_NTPase"/>
</dbReference>
<protein>
    <submittedName>
        <fullName evidence="1">Uncharacterized protein</fullName>
    </submittedName>
</protein>
<proteinExistence type="predicted"/>
<evidence type="ECO:0000313" key="2">
    <source>
        <dbReference type="Proteomes" id="UP000263012"/>
    </source>
</evidence>
<dbReference type="OrthoDB" id="359367at2157"/>
<keyword evidence="2" id="KW-1185">Reference proteome</keyword>
<organism evidence="1 2">
    <name type="scientific">Halalkaliarchaeum desulfuricum</name>
    <dbReference type="NCBI Taxonomy" id="2055893"/>
    <lineage>
        <taxon>Archaea</taxon>
        <taxon>Methanobacteriati</taxon>
        <taxon>Methanobacteriota</taxon>
        <taxon>Stenosarchaea group</taxon>
        <taxon>Halobacteria</taxon>
        <taxon>Halobacteriales</taxon>
        <taxon>Haloferacaceae</taxon>
        <taxon>Halalkaliarchaeum</taxon>
    </lineage>
</organism>
<evidence type="ECO:0000313" key="1">
    <source>
        <dbReference type="EMBL" id="AUX08944.1"/>
    </source>
</evidence>
<dbReference type="GeneID" id="37877660"/>
<gene>
    <name evidence="1" type="ORF">AArcSl_1313</name>
</gene>
<dbReference type="Gene3D" id="3.40.50.300">
    <property type="entry name" value="P-loop containing nucleotide triphosphate hydrolases"/>
    <property type="match status" value="1"/>
</dbReference>